<evidence type="ECO:0000259" key="3">
    <source>
        <dbReference type="Pfam" id="PF00437"/>
    </source>
</evidence>
<dbReference type="PANTHER" id="PTHR30486:SF6">
    <property type="entry name" value="TYPE IV PILUS RETRACTATION ATPASE PILT"/>
    <property type="match status" value="1"/>
</dbReference>
<gene>
    <name evidence="6" type="ORF">ACFR9U_10745</name>
</gene>
<evidence type="ECO:0000256" key="1">
    <source>
        <dbReference type="ARBA" id="ARBA00006611"/>
    </source>
</evidence>
<protein>
    <submittedName>
        <fullName evidence="6">Type II/IV secretion system ATPase subunit</fullName>
    </submittedName>
</protein>
<evidence type="ECO:0000256" key="2">
    <source>
        <dbReference type="SAM" id="MobiDB-lite"/>
    </source>
</evidence>
<feature type="region of interest" description="Disordered" evidence="2">
    <location>
        <begin position="334"/>
        <end position="364"/>
    </location>
</feature>
<dbReference type="SUPFAM" id="SSF52540">
    <property type="entry name" value="P-loop containing nucleoside triphosphate hydrolases"/>
    <property type="match status" value="1"/>
</dbReference>
<dbReference type="Pfam" id="PF23990">
    <property type="entry name" value="PilB3_N"/>
    <property type="match status" value="1"/>
</dbReference>
<keyword evidence="7" id="KW-1185">Reference proteome</keyword>
<dbReference type="Gene3D" id="3.30.450.380">
    <property type="match status" value="1"/>
</dbReference>
<dbReference type="Pfam" id="PF00437">
    <property type="entry name" value="T2SSE"/>
    <property type="match status" value="1"/>
</dbReference>
<dbReference type="EMBL" id="JBHUDJ010000003">
    <property type="protein sequence ID" value="MFD1587464.1"/>
    <property type="molecule type" value="Genomic_DNA"/>
</dbReference>
<evidence type="ECO:0000259" key="5">
    <source>
        <dbReference type="Pfam" id="PF23990"/>
    </source>
</evidence>
<dbReference type="CDD" id="cd01130">
    <property type="entry name" value="VirB11-like_ATPase"/>
    <property type="match status" value="1"/>
</dbReference>
<dbReference type="Proteomes" id="UP001597119">
    <property type="component" value="Unassembled WGS sequence"/>
</dbReference>
<comment type="caution">
    <text evidence="6">The sequence shown here is derived from an EMBL/GenBank/DDBJ whole genome shotgun (WGS) entry which is preliminary data.</text>
</comment>
<reference evidence="6 7" key="1">
    <citation type="journal article" date="2019" name="Int. J. Syst. Evol. Microbiol.">
        <title>The Global Catalogue of Microorganisms (GCM) 10K type strain sequencing project: providing services to taxonomists for standard genome sequencing and annotation.</title>
        <authorList>
            <consortium name="The Broad Institute Genomics Platform"/>
            <consortium name="The Broad Institute Genome Sequencing Center for Infectious Disease"/>
            <person name="Wu L."/>
            <person name="Ma J."/>
        </authorList>
    </citation>
    <scope>NUCLEOTIDE SEQUENCE [LARGE SCALE GENOMIC DNA]</scope>
    <source>
        <strain evidence="6 7">CGMCC 1.12125</strain>
    </source>
</reference>
<feature type="domain" description="PilB3-like C-terminal" evidence="4">
    <location>
        <begin position="733"/>
        <end position="800"/>
    </location>
</feature>
<feature type="compositionally biased region" description="Acidic residues" evidence="2">
    <location>
        <begin position="345"/>
        <end position="361"/>
    </location>
</feature>
<evidence type="ECO:0000259" key="4">
    <source>
        <dbReference type="Pfam" id="PF23989"/>
    </source>
</evidence>
<dbReference type="InterPro" id="IPR027417">
    <property type="entry name" value="P-loop_NTPase"/>
</dbReference>
<comment type="similarity">
    <text evidence="1">Belongs to the GSP E family.</text>
</comment>
<organism evidence="6 7">
    <name type="scientific">Halorientalis brevis</name>
    <dbReference type="NCBI Taxonomy" id="1126241"/>
    <lineage>
        <taxon>Archaea</taxon>
        <taxon>Methanobacteriati</taxon>
        <taxon>Methanobacteriota</taxon>
        <taxon>Stenosarchaea group</taxon>
        <taxon>Halobacteria</taxon>
        <taxon>Halobacteriales</taxon>
        <taxon>Haloarculaceae</taxon>
        <taxon>Halorientalis</taxon>
    </lineage>
</organism>
<evidence type="ECO:0000313" key="6">
    <source>
        <dbReference type="EMBL" id="MFD1587464.1"/>
    </source>
</evidence>
<dbReference type="Pfam" id="PF23989">
    <property type="entry name" value="PilB3_C"/>
    <property type="match status" value="1"/>
</dbReference>
<feature type="region of interest" description="Disordered" evidence="2">
    <location>
        <begin position="297"/>
        <end position="321"/>
    </location>
</feature>
<proteinExistence type="inferred from homology"/>
<dbReference type="AlphaFoldDB" id="A0ABD6CDL9"/>
<sequence length="910" mass="103061">MAADDKDGGDAEQAQSDQSLGSDSEAEELLARVERASVGEYTWEDFRREFHTGGPFDRTEYLGFDPRKIEDKLIQGASAAKGVNEPWEEFLDPDNVPIVKDTYKWEHYKQEYYYDANGDAPRTSGGEKKPFDKEEELGMSTADLEGLLSFGQGLADELHGIVDERTVNVNEDLDEDMFFSTVDGKTTVVNRYDVEKAVPLEKKSHFEEIERYWVNKPYACVIIFHSKKENEKKYYVIEPYLNSIETDLQDFLAGKLKTAIKYSEDDVIVEGTEADRAKVIQREAQRLMDRYNLYEDGAEPVFESPIDDEDEEPEPEPEPELGAIGEFKKMLGMEVEPPEPQPPEPVEESEDEPEPDSDGEPELGAIGEFKKMLGMDVEVPDANDGDLAGISARPEPAVLEEDPDELNEYQVEKLLYVLKRNFIGFAKIDPIKHDINVEDVSCDGYNSRVFVYHTDYEQIISNVEHGEKSLDDFVVKLAQRSGKGISKRQPQVDATLPDGSRAQLTLGREVSDHGTNYTIRQFKDVPFTPIDLINWNTFSLDEMAFLWLCIENHKSLIFAGGTASGKTTSLNAVSLFIPSSAKIVSIEDTREVELPQRNWVASVTRPSFGEDDTGDVDEFDLLEAALRQRPDYIVMGEIRGEEGRTLFQVMSTGHTTYTTFHADSVGEVIKRFTTEPINVSKTLFTALDLVSIQTQTRTGGRKVRRNKTLTEINEYSAEHDEINVRDVYQWQAETDTFIQMGQSNTLEDIKFDRGWNQDRLDEELFKREVVLAYLINNNINTYQQVAATIQAFINDPDTILTLIAHGALEESLEDLREMESVSINIDQKKEEMVPRPEAGEEMLEETDEILDNAQPMFDRFKSTETPDIVQALGGIEIEDDVEATEEQETDTEIDFGQFVTKAGTEMEEGE</sequence>
<feature type="domain" description="Bacterial type II secretion system protein E" evidence="3">
    <location>
        <begin position="485"/>
        <end position="703"/>
    </location>
</feature>
<feature type="compositionally biased region" description="Acidic residues" evidence="2">
    <location>
        <begin position="305"/>
        <end position="319"/>
    </location>
</feature>
<accession>A0ABD6CDL9</accession>
<dbReference type="PANTHER" id="PTHR30486">
    <property type="entry name" value="TWITCHING MOTILITY PROTEIN PILT"/>
    <property type="match status" value="1"/>
</dbReference>
<dbReference type="InterPro" id="IPR001482">
    <property type="entry name" value="T2SS/T4SS_dom"/>
</dbReference>
<feature type="compositionally biased region" description="Polar residues" evidence="2">
    <location>
        <begin position="13"/>
        <end position="22"/>
    </location>
</feature>
<name>A0ABD6CDL9_9EURY</name>
<dbReference type="InterPro" id="IPR050921">
    <property type="entry name" value="T4SS_GSP_E_ATPase"/>
</dbReference>
<dbReference type="InterPro" id="IPR056571">
    <property type="entry name" value="PilB3-like_C"/>
</dbReference>
<evidence type="ECO:0000313" key="7">
    <source>
        <dbReference type="Proteomes" id="UP001597119"/>
    </source>
</evidence>
<dbReference type="Gene3D" id="3.40.50.300">
    <property type="entry name" value="P-loop containing nucleotide triphosphate hydrolases"/>
    <property type="match status" value="1"/>
</dbReference>
<feature type="region of interest" description="Disordered" evidence="2">
    <location>
        <begin position="1"/>
        <end position="27"/>
    </location>
</feature>
<dbReference type="RefSeq" id="WP_247373435.1">
    <property type="nucleotide sequence ID" value="NZ_JALLGV010000001.1"/>
</dbReference>
<feature type="domain" description="PilB3-like N-terminal" evidence="5">
    <location>
        <begin position="180"/>
        <end position="239"/>
    </location>
</feature>
<dbReference type="InterPro" id="IPR056570">
    <property type="entry name" value="PilB3-like_N"/>
</dbReference>